<dbReference type="Gene3D" id="2.60.40.60">
    <property type="entry name" value="Cadherins"/>
    <property type="match status" value="5"/>
</dbReference>
<dbReference type="CDD" id="cd11304">
    <property type="entry name" value="Cadherin_repeat"/>
    <property type="match status" value="4"/>
</dbReference>
<organism evidence="12 13">
    <name type="scientific">Huso huso</name>
    <name type="common">Beluga</name>
    <name type="synonym">Acipenser huso</name>
    <dbReference type="NCBI Taxonomy" id="61971"/>
    <lineage>
        <taxon>Eukaryota</taxon>
        <taxon>Metazoa</taxon>
        <taxon>Chordata</taxon>
        <taxon>Craniata</taxon>
        <taxon>Vertebrata</taxon>
        <taxon>Euteleostomi</taxon>
        <taxon>Actinopterygii</taxon>
        <taxon>Chondrostei</taxon>
        <taxon>Acipenseriformes</taxon>
        <taxon>Acipenseridae</taxon>
        <taxon>Huso</taxon>
    </lineage>
</organism>
<dbReference type="InterPro" id="IPR002126">
    <property type="entry name" value="Cadherin-like_dom"/>
</dbReference>
<evidence type="ECO:0000256" key="5">
    <source>
        <dbReference type="ARBA" id="ARBA00022889"/>
    </source>
</evidence>
<dbReference type="PANTHER" id="PTHR24025:SF23">
    <property type="entry name" value="NEURAL-CADHERIN"/>
    <property type="match status" value="1"/>
</dbReference>
<evidence type="ECO:0000259" key="11">
    <source>
        <dbReference type="PROSITE" id="PS50268"/>
    </source>
</evidence>
<feature type="transmembrane region" description="Helical" evidence="10">
    <location>
        <begin position="720"/>
        <end position="741"/>
    </location>
</feature>
<feature type="domain" description="Cadherin" evidence="11">
    <location>
        <begin position="468"/>
        <end position="585"/>
    </location>
</feature>
<keyword evidence="7 10" id="KW-0472">Membrane</keyword>
<dbReference type="InterPro" id="IPR050971">
    <property type="entry name" value="Cadherin-domain_protein"/>
</dbReference>
<evidence type="ECO:0000256" key="10">
    <source>
        <dbReference type="SAM" id="Phobius"/>
    </source>
</evidence>
<dbReference type="PROSITE" id="PS00232">
    <property type="entry name" value="CADHERIN_1"/>
    <property type="match status" value="1"/>
</dbReference>
<dbReference type="Pfam" id="PF00028">
    <property type="entry name" value="Cadherin"/>
    <property type="match status" value="2"/>
</dbReference>
<sequence>MSELSTYTGIDTTSLQAAFTRTTMDRAATLRLLLIVLLQVCGSFCIYEPYFDTLPQTVGIPENSVPGTTVYSFTLGNWYSMSTVSMTVSPATTFFNNPSINSGKTATIKLSSSAALNALMVNQYNIAITYTNGYGSISSNLYVQITPVSYPLQCATPFSSQVGDTVQVLENVPKTTKIYTAITTNANAGTIFSYNIMQVVPNGDFTIDASGNVYPNQAFNYQTGDRSFRLTIKVLDQHGASCLGTLTVEVLPIDKTTISFKDVNQAVTIRENTGPAAVVATVTALGTNVHYQLITPTSAFQINEKTGVIRTTYNLDLDSNPGLAVTSLLIRAYDPVHKVSATATVQVTVQDANDIPPLCTPAVIVTHVPETTPIAGTLFTLSCTDRDSTGNTLSYSIQADSVSRYMFRLQGTTLELNNTLDYDSAVMAGVDFQYPITILIKDSGVPQLTTSVSVFVTVTPVNEFPPTFKEPFTFTVNERSPVGTVIGVVTATDRDWPFNNVQYRITGGNGNNPPQFYIDPRSGQINLLSTLDFERQSTYQLKIEAVDMNQDLQPDPNRQKTALQTITIEVQDTNDNPPVCNPPYYEATIFSTLKAGQEIVLVQCTDQDITSTLTYTLMGGNLSSVVFCINYNRFTMTKSTLVSQNTFSYLKPGVYDPTTYELLVKVTDGGPPTFSTTVTVIVHVIPWTTTVPTTPLKTTKVTQVPQIVTVFDNQWIPDPWFVAVLAVTGALLLLALALLIWKLLSMTSLCRRVPTEMAKPLLQDRTFGDTAAPTPERSLPQDPRKNRERTPSPLSLQFDGRAQDPWREYLFSSVTGQRCWV</sequence>
<dbReference type="PROSITE" id="PS50268">
    <property type="entry name" value="CADHERIN_2"/>
    <property type="match status" value="5"/>
</dbReference>
<evidence type="ECO:0000256" key="2">
    <source>
        <dbReference type="ARBA" id="ARBA00022692"/>
    </source>
</evidence>
<feature type="domain" description="Cadherin" evidence="11">
    <location>
        <begin position="160"/>
        <end position="260"/>
    </location>
</feature>
<feature type="domain" description="Cadherin" evidence="11">
    <location>
        <begin position="261"/>
        <end position="359"/>
    </location>
</feature>
<evidence type="ECO:0000256" key="1">
    <source>
        <dbReference type="ARBA" id="ARBA00004370"/>
    </source>
</evidence>
<evidence type="ECO:0000256" key="3">
    <source>
        <dbReference type="ARBA" id="ARBA00022737"/>
    </source>
</evidence>
<evidence type="ECO:0000256" key="8">
    <source>
        <dbReference type="PROSITE-ProRule" id="PRU00043"/>
    </source>
</evidence>
<dbReference type="EMBL" id="JAHFZB010000016">
    <property type="protein sequence ID" value="KAK6480779.1"/>
    <property type="molecule type" value="Genomic_DNA"/>
</dbReference>
<feature type="domain" description="Cadherin" evidence="11">
    <location>
        <begin position="360"/>
        <end position="468"/>
    </location>
</feature>
<dbReference type="Proteomes" id="UP001369086">
    <property type="component" value="Unassembled WGS sequence"/>
</dbReference>
<keyword evidence="13" id="KW-1185">Reference proteome</keyword>
<keyword evidence="5" id="KW-0130">Cell adhesion</keyword>
<reference evidence="12 13" key="1">
    <citation type="submission" date="2021-05" db="EMBL/GenBank/DDBJ databases">
        <authorList>
            <person name="Zahm M."/>
            <person name="Klopp C."/>
            <person name="Cabau C."/>
            <person name="Kuhl H."/>
            <person name="Suciu R."/>
            <person name="Ciorpac M."/>
            <person name="Holostenco D."/>
            <person name="Gessner J."/>
            <person name="Wuertz S."/>
            <person name="Hohne C."/>
            <person name="Stock M."/>
            <person name="Gislard M."/>
            <person name="Lluch J."/>
            <person name="Milhes M."/>
            <person name="Lampietro C."/>
            <person name="Lopez Roques C."/>
            <person name="Donnadieu C."/>
            <person name="Du K."/>
            <person name="Schartl M."/>
            <person name="Guiguen Y."/>
        </authorList>
    </citation>
    <scope>NUCLEOTIDE SEQUENCE [LARGE SCALE GENOMIC DNA]</scope>
    <source>
        <strain evidence="12">Hh-F2</strain>
        <tissue evidence="12">Blood</tissue>
    </source>
</reference>
<comment type="caution">
    <text evidence="12">The sequence shown here is derived from an EMBL/GenBank/DDBJ whole genome shotgun (WGS) entry which is preliminary data.</text>
</comment>
<evidence type="ECO:0000313" key="13">
    <source>
        <dbReference type="Proteomes" id="UP001369086"/>
    </source>
</evidence>
<accession>A0ABR0Z7W2</accession>
<protein>
    <submittedName>
        <fullName evidence="12">Cadherin-related family member 4-like isoform X2</fullName>
    </submittedName>
</protein>
<dbReference type="SUPFAM" id="SSF49313">
    <property type="entry name" value="Cadherin-like"/>
    <property type="match status" value="5"/>
</dbReference>
<proteinExistence type="predicted"/>
<dbReference type="PANTHER" id="PTHR24025">
    <property type="entry name" value="DESMOGLEIN FAMILY MEMBER"/>
    <property type="match status" value="1"/>
</dbReference>
<dbReference type="SMART" id="SM00112">
    <property type="entry name" value="CA"/>
    <property type="match status" value="5"/>
</dbReference>
<evidence type="ECO:0000256" key="7">
    <source>
        <dbReference type="ARBA" id="ARBA00023136"/>
    </source>
</evidence>
<feature type="region of interest" description="Disordered" evidence="9">
    <location>
        <begin position="764"/>
        <end position="799"/>
    </location>
</feature>
<keyword evidence="4 8" id="KW-0106">Calcium</keyword>
<keyword evidence="2 10" id="KW-0812">Transmembrane</keyword>
<keyword evidence="6 10" id="KW-1133">Transmembrane helix</keyword>
<evidence type="ECO:0000256" key="9">
    <source>
        <dbReference type="SAM" id="MobiDB-lite"/>
    </source>
</evidence>
<evidence type="ECO:0000256" key="4">
    <source>
        <dbReference type="ARBA" id="ARBA00022837"/>
    </source>
</evidence>
<dbReference type="PRINTS" id="PR00205">
    <property type="entry name" value="CADHERIN"/>
</dbReference>
<evidence type="ECO:0000256" key="6">
    <source>
        <dbReference type="ARBA" id="ARBA00022989"/>
    </source>
</evidence>
<name>A0ABR0Z7W2_HUSHU</name>
<dbReference type="InterPro" id="IPR015919">
    <property type="entry name" value="Cadherin-like_sf"/>
</dbReference>
<evidence type="ECO:0000313" key="12">
    <source>
        <dbReference type="EMBL" id="KAK6480779.1"/>
    </source>
</evidence>
<gene>
    <name evidence="12" type="ORF">HHUSO_G18565</name>
</gene>
<dbReference type="InterPro" id="IPR020894">
    <property type="entry name" value="Cadherin_CS"/>
</dbReference>
<comment type="subcellular location">
    <subcellularLocation>
        <location evidence="1">Membrane</location>
    </subcellularLocation>
</comment>
<feature type="domain" description="Cadherin" evidence="11">
    <location>
        <begin position="581"/>
        <end position="694"/>
    </location>
</feature>
<keyword evidence="3" id="KW-0677">Repeat</keyword>